<evidence type="ECO:0000313" key="2">
    <source>
        <dbReference type="EMBL" id="RYQ97749.1"/>
    </source>
</evidence>
<name>A0A444Y743_ARAHY</name>
<gene>
    <name evidence="2" type="ORF">Ahy_B08g093830</name>
</gene>
<reference evidence="2 3" key="1">
    <citation type="submission" date="2019-01" db="EMBL/GenBank/DDBJ databases">
        <title>Sequencing of cultivated peanut Arachis hypogaea provides insights into genome evolution and oil improvement.</title>
        <authorList>
            <person name="Chen X."/>
        </authorList>
    </citation>
    <scope>NUCLEOTIDE SEQUENCE [LARGE SCALE GENOMIC DNA]</scope>
    <source>
        <strain evidence="3">cv. Fuhuasheng</strain>
        <tissue evidence="2">Leaves</tissue>
    </source>
</reference>
<accession>A0A444Y743</accession>
<dbReference type="Proteomes" id="UP000289738">
    <property type="component" value="Chromosome B08"/>
</dbReference>
<feature type="region of interest" description="Disordered" evidence="1">
    <location>
        <begin position="1"/>
        <end position="108"/>
    </location>
</feature>
<dbReference type="AlphaFoldDB" id="A0A444Y743"/>
<feature type="compositionally biased region" description="Basic and acidic residues" evidence="1">
    <location>
        <begin position="1"/>
        <end position="13"/>
    </location>
</feature>
<proteinExistence type="predicted"/>
<protein>
    <recommendedName>
        <fullName evidence="4">Aspartic peptidase DDI1-type domain-containing protein</fullName>
    </recommendedName>
</protein>
<evidence type="ECO:0008006" key="4">
    <source>
        <dbReference type="Google" id="ProtNLM"/>
    </source>
</evidence>
<keyword evidence="3" id="KW-1185">Reference proteome</keyword>
<organism evidence="2 3">
    <name type="scientific">Arachis hypogaea</name>
    <name type="common">Peanut</name>
    <dbReference type="NCBI Taxonomy" id="3818"/>
    <lineage>
        <taxon>Eukaryota</taxon>
        <taxon>Viridiplantae</taxon>
        <taxon>Streptophyta</taxon>
        <taxon>Embryophyta</taxon>
        <taxon>Tracheophyta</taxon>
        <taxon>Spermatophyta</taxon>
        <taxon>Magnoliopsida</taxon>
        <taxon>eudicotyledons</taxon>
        <taxon>Gunneridae</taxon>
        <taxon>Pentapetalae</taxon>
        <taxon>rosids</taxon>
        <taxon>fabids</taxon>
        <taxon>Fabales</taxon>
        <taxon>Fabaceae</taxon>
        <taxon>Papilionoideae</taxon>
        <taxon>50 kb inversion clade</taxon>
        <taxon>dalbergioids sensu lato</taxon>
        <taxon>Dalbergieae</taxon>
        <taxon>Pterocarpus clade</taxon>
        <taxon>Arachis</taxon>
    </lineage>
</organism>
<dbReference type="EMBL" id="SDMP01000018">
    <property type="protein sequence ID" value="RYQ97749.1"/>
    <property type="molecule type" value="Genomic_DNA"/>
</dbReference>
<evidence type="ECO:0000256" key="1">
    <source>
        <dbReference type="SAM" id="MobiDB-lite"/>
    </source>
</evidence>
<feature type="compositionally biased region" description="Basic residues" evidence="1">
    <location>
        <begin position="69"/>
        <end position="81"/>
    </location>
</feature>
<evidence type="ECO:0000313" key="3">
    <source>
        <dbReference type="Proteomes" id="UP000289738"/>
    </source>
</evidence>
<comment type="caution">
    <text evidence="2">The sequence shown here is derived from an EMBL/GenBank/DDBJ whole genome shotgun (WGS) entry which is preliminary data.</text>
</comment>
<sequence length="323" mass="36478">MKKELAHREEQARQKQPIRRVEGQSSKAPQQNAVARTSRSQAIGSRDAQYRRNPQWGHRGPPRGQYPYHRGRFRGYSRGRGRWYQPQNKKTNSGKGKGATQGKGATPSVHSRVVFPSYRKTCPKGIPFPAKLDKGNAIAHTLGADKDKDADLDEEYFEEGDDEMVRTISIISTEYLGEYEGDPEEDYNMDAEEAFSFIRYEDELGYFLRPSEKQKSHLFPLHITTTLSGIKVNKVLIDGGAATSLLPERMLMKLGKHPDDLVPTNIALHVDFSVYSPKLKPLNVNRVLNSYNCEGCYLSSESLTVKLRHPHLTVLPTGWDCSS</sequence>
<feature type="compositionally biased region" description="Polar residues" evidence="1">
    <location>
        <begin position="23"/>
        <end position="43"/>
    </location>
</feature>